<gene>
    <name evidence="2" type="ORF">GWI33_016396</name>
</gene>
<feature type="compositionally biased region" description="Low complexity" evidence="1">
    <location>
        <begin position="40"/>
        <end position="49"/>
    </location>
</feature>
<comment type="caution">
    <text evidence="2">The sequence shown here is derived from an EMBL/GenBank/DDBJ whole genome shotgun (WGS) entry which is preliminary data.</text>
</comment>
<feature type="region of interest" description="Disordered" evidence="1">
    <location>
        <begin position="26"/>
        <end position="51"/>
    </location>
</feature>
<evidence type="ECO:0000256" key="1">
    <source>
        <dbReference type="SAM" id="MobiDB-lite"/>
    </source>
</evidence>
<sequence length="162" mass="18156">MSRFSVSGWQKRRIFVQFTVFRRLPDEEPEGDGEVTTKKSSSSSWSSYSGPGPPLLVSRAAAPAKSCAVHISETERGKASRRAGDWKKTPVSFRKIYRNPVQNDDGYRRDNGGSTRYDLYINSFGTFSIGPVMAVLHVTVRRPHSQLILRPVLQHAAIGQFQ</sequence>
<accession>A0A834M8R5</accession>
<proteinExistence type="predicted"/>
<evidence type="ECO:0000313" key="2">
    <source>
        <dbReference type="EMBL" id="KAF7270675.1"/>
    </source>
</evidence>
<name>A0A834M8R5_RHYFE</name>
<keyword evidence="3" id="KW-1185">Reference proteome</keyword>
<reference evidence="2" key="1">
    <citation type="submission" date="2020-08" db="EMBL/GenBank/DDBJ databases">
        <title>Genome sequencing and assembly of the red palm weevil Rhynchophorus ferrugineus.</title>
        <authorList>
            <person name="Dias G.B."/>
            <person name="Bergman C.M."/>
            <person name="Manee M."/>
        </authorList>
    </citation>
    <scope>NUCLEOTIDE SEQUENCE</scope>
    <source>
        <strain evidence="2">AA-2017</strain>
        <tissue evidence="2">Whole larva</tissue>
    </source>
</reference>
<protein>
    <submittedName>
        <fullName evidence="2">Uncharacterized protein</fullName>
    </submittedName>
</protein>
<dbReference type="EMBL" id="JAACXV010014073">
    <property type="protein sequence ID" value="KAF7270675.1"/>
    <property type="molecule type" value="Genomic_DNA"/>
</dbReference>
<dbReference type="Proteomes" id="UP000625711">
    <property type="component" value="Unassembled WGS sequence"/>
</dbReference>
<evidence type="ECO:0000313" key="3">
    <source>
        <dbReference type="Proteomes" id="UP000625711"/>
    </source>
</evidence>
<organism evidence="2 3">
    <name type="scientific">Rhynchophorus ferrugineus</name>
    <name type="common">Red palm weevil</name>
    <name type="synonym">Curculio ferrugineus</name>
    <dbReference type="NCBI Taxonomy" id="354439"/>
    <lineage>
        <taxon>Eukaryota</taxon>
        <taxon>Metazoa</taxon>
        <taxon>Ecdysozoa</taxon>
        <taxon>Arthropoda</taxon>
        <taxon>Hexapoda</taxon>
        <taxon>Insecta</taxon>
        <taxon>Pterygota</taxon>
        <taxon>Neoptera</taxon>
        <taxon>Endopterygota</taxon>
        <taxon>Coleoptera</taxon>
        <taxon>Polyphaga</taxon>
        <taxon>Cucujiformia</taxon>
        <taxon>Curculionidae</taxon>
        <taxon>Dryophthorinae</taxon>
        <taxon>Rhynchophorus</taxon>
    </lineage>
</organism>
<dbReference type="AlphaFoldDB" id="A0A834M8R5"/>